<protein>
    <recommendedName>
        <fullName evidence="2">PH domain-containing protein</fullName>
    </recommendedName>
</protein>
<dbReference type="PANTHER" id="PTHR37283:SF1">
    <property type="entry name" value="PH DOMAIN-CONTAINING PROTEIN YHR131C"/>
    <property type="match status" value="1"/>
</dbReference>
<feature type="region of interest" description="Disordered" evidence="1">
    <location>
        <begin position="723"/>
        <end position="817"/>
    </location>
</feature>
<feature type="compositionally biased region" description="Polar residues" evidence="1">
    <location>
        <begin position="279"/>
        <end position="301"/>
    </location>
</feature>
<accession>A0AAN6GUR9</accession>
<dbReference type="AlphaFoldDB" id="A0AAN6GUR9"/>
<feature type="compositionally biased region" description="Low complexity" evidence="1">
    <location>
        <begin position="78"/>
        <end position="108"/>
    </location>
</feature>
<feature type="compositionally biased region" description="Polar residues" evidence="1">
    <location>
        <begin position="312"/>
        <end position="351"/>
    </location>
</feature>
<feature type="compositionally biased region" description="Low complexity" evidence="1">
    <location>
        <begin position="52"/>
        <end position="68"/>
    </location>
</feature>
<reference evidence="3" key="1">
    <citation type="journal article" date="2023" name="PhytoFront">
        <title>Draft Genome Resources of Seven Strains of Tilletia horrida, Causal Agent of Kernel Smut of Rice.</title>
        <authorList>
            <person name="Khanal S."/>
            <person name="Antony Babu S."/>
            <person name="Zhou X.G."/>
        </authorList>
    </citation>
    <scope>NUCLEOTIDE SEQUENCE</scope>
    <source>
        <strain evidence="3">TX6</strain>
    </source>
</reference>
<dbReference type="InterPro" id="IPR011993">
    <property type="entry name" value="PH-like_dom_sf"/>
</dbReference>
<sequence length="817" mass="86328">MSTPRAEQDGGPSTSTATPQARTEALIQQASSSNTTTAAGSQDHHHSGPMNTTTTSTTTATASPSLTSEGGSYFSLQPSTSTSSNDPTPSATSSASRPATATASGSGSIRDAPPPSPSVITRSRARAPSSSSLRGQLTPGGSGLLPIIATGPGPSGRNTMDNIPALPFNLRALPRGLSAKGKGRARPATSGVLSPGPLEATTSTEPAFDAIGQRVEPTAGRASMPPTKSPVLSEYSNTETSRSISGGQANLPAHGPSTALDYLRPPPTPRTTRPELYHQKSQSLVELSTSMSTHGARTENSLAPIEQKPNDYASSPRPTSTGGESQSGSKASSGRTSTGTEQDGPSESQTAGGIKSAISAFLQPDKVSDKVSKARRDIKAALLAAATGAAIIEAGGKDSTDLSQQRDIRTTGRTSRPSTPGLQRRRSMYEMRHEPPPYSVLLRRPDGAQTIFPREEEGRERLPPYKCSVHIEGYLSRKLEFSAPNIQAKDRSWKRQYFVLHGTSLRVYKNDLTYLSLCGKETAWGDMTGVHIHSNPAEDEGSQLMGAGPGGQSSATVNAGATSATITINPTVGPNEKAVWNPSAPPSSSNESRRPSAVSLSGSINSRDRDASMSGSFSHSHSQSFSNLQPSASSIAQARQTFSTIQEGKMGLVRHYSLQRAESGLAADYLKRKHVVRVRADGEQFLLQTTSDRSVVDWIEALQAATNVALDLEVRPMPKFITLPRRRRRRRREGEGNGGTANSAPAAVRPDAAGAGREDARARAARLRRQEEDDIAEAQRRSLADMANGNSPSGGRTMDSRGGSRRNMKIGVVGRRQ</sequence>
<dbReference type="SMART" id="SM00233">
    <property type="entry name" value="PH"/>
    <property type="match status" value="1"/>
</dbReference>
<name>A0AAN6GUR9_9BASI</name>
<feature type="compositionally biased region" description="Low complexity" evidence="1">
    <location>
        <begin position="411"/>
        <end position="421"/>
    </location>
</feature>
<evidence type="ECO:0000313" key="4">
    <source>
        <dbReference type="Proteomes" id="UP001176517"/>
    </source>
</evidence>
<dbReference type="EMBL" id="JAPDMZ010000012">
    <property type="protein sequence ID" value="KAK0556665.1"/>
    <property type="molecule type" value="Genomic_DNA"/>
</dbReference>
<dbReference type="Gene3D" id="2.30.29.30">
    <property type="entry name" value="Pleckstrin-homology domain (PH domain)/Phosphotyrosine-binding domain (PTB)"/>
    <property type="match status" value="1"/>
</dbReference>
<feature type="region of interest" description="Disordered" evidence="1">
    <location>
        <begin position="178"/>
        <end position="351"/>
    </location>
</feature>
<feature type="compositionally biased region" description="Polar residues" evidence="1">
    <location>
        <begin position="552"/>
        <end position="572"/>
    </location>
</feature>
<evidence type="ECO:0000259" key="2">
    <source>
        <dbReference type="PROSITE" id="PS50003"/>
    </source>
</evidence>
<evidence type="ECO:0000256" key="1">
    <source>
        <dbReference type="SAM" id="MobiDB-lite"/>
    </source>
</evidence>
<proteinExistence type="predicted"/>
<feature type="compositionally biased region" description="Basic and acidic residues" evidence="1">
    <location>
        <begin position="397"/>
        <end position="410"/>
    </location>
</feature>
<evidence type="ECO:0000313" key="3">
    <source>
        <dbReference type="EMBL" id="KAK0556665.1"/>
    </source>
</evidence>
<organism evidence="3 4">
    <name type="scientific">Tilletia horrida</name>
    <dbReference type="NCBI Taxonomy" id="155126"/>
    <lineage>
        <taxon>Eukaryota</taxon>
        <taxon>Fungi</taxon>
        <taxon>Dikarya</taxon>
        <taxon>Basidiomycota</taxon>
        <taxon>Ustilaginomycotina</taxon>
        <taxon>Exobasidiomycetes</taxon>
        <taxon>Tilletiales</taxon>
        <taxon>Tilletiaceae</taxon>
        <taxon>Tilletia</taxon>
    </lineage>
</organism>
<feature type="compositionally biased region" description="Low complexity" evidence="1">
    <location>
        <begin position="28"/>
        <end position="41"/>
    </location>
</feature>
<dbReference type="InterPro" id="IPR001849">
    <property type="entry name" value="PH_domain"/>
</dbReference>
<feature type="domain" description="PH" evidence="2">
    <location>
        <begin position="468"/>
        <end position="707"/>
    </location>
</feature>
<feature type="region of interest" description="Disordered" evidence="1">
    <location>
        <begin position="397"/>
        <end position="427"/>
    </location>
</feature>
<keyword evidence="4" id="KW-1185">Reference proteome</keyword>
<feature type="region of interest" description="Disordered" evidence="1">
    <location>
        <begin position="534"/>
        <end position="632"/>
    </location>
</feature>
<feature type="compositionally biased region" description="Polar residues" evidence="1">
    <location>
        <begin position="234"/>
        <end position="248"/>
    </location>
</feature>
<feature type="compositionally biased region" description="Polar residues" evidence="1">
    <location>
        <begin position="1"/>
        <end position="21"/>
    </location>
</feature>
<dbReference type="Proteomes" id="UP001176517">
    <property type="component" value="Unassembled WGS sequence"/>
</dbReference>
<feature type="compositionally biased region" description="Low complexity" evidence="1">
    <location>
        <begin position="586"/>
        <end position="599"/>
    </location>
</feature>
<feature type="region of interest" description="Disordered" evidence="1">
    <location>
        <begin position="1"/>
        <end position="163"/>
    </location>
</feature>
<dbReference type="SUPFAM" id="SSF50729">
    <property type="entry name" value="PH domain-like"/>
    <property type="match status" value="1"/>
</dbReference>
<dbReference type="PROSITE" id="PS50003">
    <property type="entry name" value="PH_DOMAIN"/>
    <property type="match status" value="1"/>
</dbReference>
<feature type="compositionally biased region" description="Low complexity" evidence="1">
    <location>
        <begin position="612"/>
        <end position="626"/>
    </location>
</feature>
<comment type="caution">
    <text evidence="3">The sequence shown here is derived from an EMBL/GenBank/DDBJ whole genome shotgun (WGS) entry which is preliminary data.</text>
</comment>
<gene>
    <name evidence="3" type="ORF">OC846_000984</name>
</gene>
<feature type="compositionally biased region" description="Low complexity" evidence="1">
    <location>
        <begin position="744"/>
        <end position="755"/>
    </location>
</feature>
<dbReference type="PANTHER" id="PTHR37283">
    <property type="entry name" value="PH DOMAIN-CONTAINING PROTEIN YHR131C"/>
    <property type="match status" value="1"/>
</dbReference>